<dbReference type="GO" id="GO:0071949">
    <property type="term" value="F:FAD binding"/>
    <property type="evidence" value="ECO:0007669"/>
    <property type="project" value="InterPro"/>
</dbReference>
<comment type="similarity">
    <text evidence="3">Belongs to the DAMOX/DASOX family.</text>
</comment>
<evidence type="ECO:0000256" key="6">
    <source>
        <dbReference type="ARBA" id="ARBA00023002"/>
    </source>
</evidence>
<evidence type="ECO:0000256" key="3">
    <source>
        <dbReference type="ARBA" id="ARBA00006730"/>
    </source>
</evidence>
<evidence type="ECO:0000256" key="5">
    <source>
        <dbReference type="ARBA" id="ARBA00022827"/>
    </source>
</evidence>
<dbReference type="GO" id="GO:0003884">
    <property type="term" value="F:D-amino-acid oxidase activity"/>
    <property type="evidence" value="ECO:0007669"/>
    <property type="project" value="InterPro"/>
</dbReference>
<keyword evidence="5" id="KW-0274">FAD</keyword>
<feature type="domain" description="FAD dependent oxidoreductase" evidence="7">
    <location>
        <begin position="54"/>
        <end position="174"/>
    </location>
</feature>
<evidence type="ECO:0000313" key="8">
    <source>
        <dbReference type="EMBL" id="CAD7237491.1"/>
    </source>
</evidence>
<sequence>MSEEEVRFYHEEHVYGWEFVTFTCESTRMISYYLEKWPDIKVFKRKIDSLDEITNAIGKNPPIDTIVNCAGLGARDIVNDRNLVPIRGQLVKVTAPWIQKALLLDEYPDQPQRCTYVIPNITNVGVGGTIQKGNENLEKSDEDEEYILKRAKEAVLSLKDAKIQRHWVGLRPGRRGGIRVELDENFIRSDGSNVKVKHDKDLSNNDSR</sequence>
<feature type="non-terminal residue" evidence="8">
    <location>
        <position position="1"/>
    </location>
</feature>
<proteinExistence type="inferred from homology"/>
<reference evidence="8" key="1">
    <citation type="submission" date="2020-11" db="EMBL/GenBank/DDBJ databases">
        <authorList>
            <person name="Tran Van P."/>
        </authorList>
    </citation>
    <scope>NUCLEOTIDE SEQUENCE</scope>
</reference>
<dbReference type="GO" id="GO:0005782">
    <property type="term" value="C:peroxisomal matrix"/>
    <property type="evidence" value="ECO:0007669"/>
    <property type="project" value="UniProtKB-SubCell"/>
</dbReference>
<dbReference type="GO" id="GO:0019478">
    <property type="term" value="P:D-amino acid catabolic process"/>
    <property type="evidence" value="ECO:0007669"/>
    <property type="project" value="TreeGrafter"/>
</dbReference>
<evidence type="ECO:0000256" key="4">
    <source>
        <dbReference type="ARBA" id="ARBA00022630"/>
    </source>
</evidence>
<comment type="subcellular location">
    <subcellularLocation>
        <location evidence="2">Peroxisome matrix</location>
    </subcellularLocation>
</comment>
<evidence type="ECO:0000259" key="7">
    <source>
        <dbReference type="Pfam" id="PF01266"/>
    </source>
</evidence>
<dbReference type="InterPro" id="IPR006076">
    <property type="entry name" value="FAD-dep_OxRdtase"/>
</dbReference>
<comment type="cofactor">
    <cofactor evidence="1">
        <name>FAD</name>
        <dbReference type="ChEBI" id="CHEBI:57692"/>
    </cofactor>
</comment>
<keyword evidence="4" id="KW-0285">Flavoprotein</keyword>
<name>A0A7R8WYT9_9CRUS</name>
<organism evidence="8">
    <name type="scientific">Cyprideis torosa</name>
    <dbReference type="NCBI Taxonomy" id="163714"/>
    <lineage>
        <taxon>Eukaryota</taxon>
        <taxon>Metazoa</taxon>
        <taxon>Ecdysozoa</taxon>
        <taxon>Arthropoda</taxon>
        <taxon>Crustacea</taxon>
        <taxon>Oligostraca</taxon>
        <taxon>Ostracoda</taxon>
        <taxon>Podocopa</taxon>
        <taxon>Podocopida</taxon>
        <taxon>Cytherocopina</taxon>
        <taxon>Cytheroidea</taxon>
        <taxon>Cytherideidae</taxon>
        <taxon>Cyprideis</taxon>
    </lineage>
</organism>
<evidence type="ECO:0000256" key="2">
    <source>
        <dbReference type="ARBA" id="ARBA00004253"/>
    </source>
</evidence>
<dbReference type="PANTHER" id="PTHR11530">
    <property type="entry name" value="D-AMINO ACID OXIDASE"/>
    <property type="match status" value="1"/>
</dbReference>
<evidence type="ECO:0000256" key="1">
    <source>
        <dbReference type="ARBA" id="ARBA00001974"/>
    </source>
</evidence>
<dbReference type="PANTHER" id="PTHR11530:SF11">
    <property type="entry name" value="D-ASPARTATE OXIDASE"/>
    <property type="match status" value="1"/>
</dbReference>
<gene>
    <name evidence="8" type="ORF">CTOB1V02_LOCUS15306</name>
</gene>
<dbReference type="AlphaFoldDB" id="A0A7R8WYT9"/>
<dbReference type="InterPro" id="IPR023209">
    <property type="entry name" value="DAO"/>
</dbReference>
<dbReference type="SUPFAM" id="SSF54373">
    <property type="entry name" value="FAD-linked reductases, C-terminal domain"/>
    <property type="match status" value="1"/>
</dbReference>
<dbReference type="Pfam" id="PF01266">
    <property type="entry name" value="DAO"/>
    <property type="match status" value="1"/>
</dbReference>
<keyword evidence="6" id="KW-0560">Oxidoreductase</keyword>
<dbReference type="OrthoDB" id="2015447at2759"/>
<accession>A0A7R8WYT9</accession>
<dbReference type="Gene3D" id="3.30.9.10">
    <property type="entry name" value="D-Amino Acid Oxidase, subunit A, domain 2"/>
    <property type="match status" value="1"/>
</dbReference>
<protein>
    <recommendedName>
        <fullName evidence="7">FAD dependent oxidoreductase domain-containing protein</fullName>
    </recommendedName>
</protein>
<dbReference type="EMBL" id="OB688630">
    <property type="protein sequence ID" value="CAD7237491.1"/>
    <property type="molecule type" value="Genomic_DNA"/>
</dbReference>